<proteinExistence type="predicted"/>
<sequence length="302" mass="33617">MEHTTKTPNSVTERKRAFKIGLLYGIYLIAYGAIDIVNRWRGECPNDGSVLKYLVIFAVGSFMVLIASFFLNSIKSNNESKSSLIKGIVFGVVFFFIFIACLAITEFPGMDEAHSNSLLNSLLNKIGATGFLFGLGGIVFIIISFYTPPITEFFKEHTLASVIQVAASMATAIWALLGVAITIVWAQKGWVGDTATQVRDSGQLSNYMGALMLTLKATFSATIYTFSMVFWVFKPCFDRLLFLRKEDTRADPVANELPHGTEERAGYHLAKALEEMEKADDLQKTNAELAERICRRSERRAE</sequence>
<dbReference type="Proteomes" id="UP000886198">
    <property type="component" value="Unassembled WGS sequence"/>
</dbReference>
<feature type="transmembrane region" description="Helical" evidence="1">
    <location>
        <begin position="207"/>
        <end position="233"/>
    </location>
</feature>
<dbReference type="EMBL" id="DSBT01000330">
    <property type="protein sequence ID" value="HDP78630.1"/>
    <property type="molecule type" value="Genomic_DNA"/>
</dbReference>
<reference evidence="2" key="1">
    <citation type="journal article" date="2020" name="mSystems">
        <title>Genome- and Community-Level Interaction Insights into Carbon Utilization and Element Cycling Functions of Hydrothermarchaeota in Hydrothermal Sediment.</title>
        <authorList>
            <person name="Zhou Z."/>
            <person name="Liu Y."/>
            <person name="Xu W."/>
            <person name="Pan J."/>
            <person name="Luo Z.H."/>
            <person name="Li M."/>
        </authorList>
    </citation>
    <scope>NUCLEOTIDE SEQUENCE [LARGE SCALE GENOMIC DNA]</scope>
    <source>
        <strain evidence="2">SpSt-1179</strain>
    </source>
</reference>
<feature type="transmembrane region" description="Helical" evidence="1">
    <location>
        <begin position="125"/>
        <end position="147"/>
    </location>
</feature>
<evidence type="ECO:0000313" key="2">
    <source>
        <dbReference type="EMBL" id="HDP78630.1"/>
    </source>
</evidence>
<keyword evidence="1" id="KW-1133">Transmembrane helix</keyword>
<evidence type="ECO:0000256" key="1">
    <source>
        <dbReference type="SAM" id="Phobius"/>
    </source>
</evidence>
<feature type="transmembrane region" description="Helical" evidence="1">
    <location>
        <begin position="83"/>
        <end position="105"/>
    </location>
</feature>
<feature type="transmembrane region" description="Helical" evidence="1">
    <location>
        <begin position="159"/>
        <end position="187"/>
    </location>
</feature>
<keyword evidence="1" id="KW-0472">Membrane</keyword>
<feature type="transmembrane region" description="Helical" evidence="1">
    <location>
        <begin position="50"/>
        <end position="71"/>
    </location>
</feature>
<accession>A0A7C1CXJ0</accession>
<comment type="caution">
    <text evidence="2">The sequence shown here is derived from an EMBL/GenBank/DDBJ whole genome shotgun (WGS) entry which is preliminary data.</text>
</comment>
<gene>
    <name evidence="2" type="ORF">ENN47_10720</name>
</gene>
<dbReference type="AlphaFoldDB" id="A0A7C1CXJ0"/>
<feature type="transmembrane region" description="Helical" evidence="1">
    <location>
        <begin position="21"/>
        <end position="38"/>
    </location>
</feature>
<organism evidence="2">
    <name type="scientific">Mesotoga infera</name>
    <dbReference type="NCBI Taxonomy" id="1236046"/>
    <lineage>
        <taxon>Bacteria</taxon>
        <taxon>Thermotogati</taxon>
        <taxon>Thermotogota</taxon>
        <taxon>Thermotogae</taxon>
        <taxon>Kosmotogales</taxon>
        <taxon>Kosmotogaceae</taxon>
        <taxon>Mesotoga</taxon>
    </lineage>
</organism>
<protein>
    <submittedName>
        <fullName evidence="2">Uncharacterized protein</fullName>
    </submittedName>
</protein>
<keyword evidence="1" id="KW-0812">Transmembrane</keyword>
<name>A0A7C1CXJ0_9BACT</name>